<name>A0A3E1R816_9BURK</name>
<comment type="caution">
    <text evidence="2">The sequence shown here is derived from an EMBL/GenBank/DDBJ whole genome shotgun (WGS) entry which is preliminary data.</text>
</comment>
<accession>A0A3E1R816</accession>
<evidence type="ECO:0000313" key="3">
    <source>
        <dbReference type="Proteomes" id="UP000260665"/>
    </source>
</evidence>
<feature type="domain" description="HDOD" evidence="1">
    <location>
        <begin position="13"/>
        <end position="204"/>
    </location>
</feature>
<sequence>MSSIDSFFESVKLPSIPDLAHSLIQTLNDEDASLDEVGDLITRDPAISAKLLRLANSAQFGLPRGVGTIEDAIAMVGMNKVRTLALGACLSGSFPVVAGLDTHSFWKTSMACAGYSEWLARKVGVDAQTAWLTGMMLRLGELLIAQAQPQALLEIEQLPAPPGTRWQREKKLIGYTEGELTAELARRWNFPMQMVQALQRSADPLVEQAYSRLGAIIHLAGLLADTPNAGPEQVPDLPSDVLANLGLGLDWMQDHFPSNADFIDAA</sequence>
<proteinExistence type="predicted"/>
<keyword evidence="2" id="KW-0418">Kinase</keyword>
<dbReference type="InterPro" id="IPR052340">
    <property type="entry name" value="RNase_Y/CdgJ"/>
</dbReference>
<dbReference type="Pfam" id="PF08668">
    <property type="entry name" value="HDOD"/>
    <property type="match status" value="1"/>
</dbReference>
<protein>
    <submittedName>
        <fullName evidence="2">Histidine kinase</fullName>
    </submittedName>
</protein>
<keyword evidence="2" id="KW-0808">Transferase</keyword>
<keyword evidence="3" id="KW-1185">Reference proteome</keyword>
<dbReference type="PANTHER" id="PTHR33525:SF3">
    <property type="entry name" value="RIBONUCLEASE Y"/>
    <property type="match status" value="1"/>
</dbReference>
<evidence type="ECO:0000259" key="1">
    <source>
        <dbReference type="PROSITE" id="PS51833"/>
    </source>
</evidence>
<reference evidence="2 3" key="1">
    <citation type="submission" date="2018-05" db="EMBL/GenBank/DDBJ databases">
        <title>Rhodoferax soyangensis sp.nov., isolated from an oligotrophic freshwater lake.</title>
        <authorList>
            <person name="Park M."/>
        </authorList>
    </citation>
    <scope>NUCLEOTIDE SEQUENCE [LARGE SCALE GENOMIC DNA]</scope>
    <source>
        <strain evidence="2 3">IMCC26218</strain>
    </source>
</reference>
<dbReference type="SUPFAM" id="SSF109604">
    <property type="entry name" value="HD-domain/PDEase-like"/>
    <property type="match status" value="1"/>
</dbReference>
<dbReference type="Gene3D" id="1.10.3210.10">
    <property type="entry name" value="Hypothetical protein af1432"/>
    <property type="match status" value="1"/>
</dbReference>
<evidence type="ECO:0000313" key="2">
    <source>
        <dbReference type="EMBL" id="RFO95182.1"/>
    </source>
</evidence>
<organism evidence="2 3">
    <name type="scientific">Rhodoferax lacus</name>
    <dbReference type="NCBI Taxonomy" id="2184758"/>
    <lineage>
        <taxon>Bacteria</taxon>
        <taxon>Pseudomonadati</taxon>
        <taxon>Pseudomonadota</taxon>
        <taxon>Betaproteobacteria</taxon>
        <taxon>Burkholderiales</taxon>
        <taxon>Comamonadaceae</taxon>
        <taxon>Rhodoferax</taxon>
    </lineage>
</organism>
<dbReference type="EMBL" id="QFZK01000021">
    <property type="protein sequence ID" value="RFO95182.1"/>
    <property type="molecule type" value="Genomic_DNA"/>
</dbReference>
<dbReference type="PROSITE" id="PS51833">
    <property type="entry name" value="HDOD"/>
    <property type="match status" value="1"/>
</dbReference>
<dbReference type="RefSeq" id="WP_117179936.1">
    <property type="nucleotide sequence ID" value="NZ_QFZK01000021.1"/>
</dbReference>
<dbReference type="InterPro" id="IPR013976">
    <property type="entry name" value="HDOD"/>
</dbReference>
<dbReference type="GO" id="GO:0016301">
    <property type="term" value="F:kinase activity"/>
    <property type="evidence" value="ECO:0007669"/>
    <property type="project" value="UniProtKB-KW"/>
</dbReference>
<dbReference type="OrthoDB" id="9770715at2"/>
<dbReference type="Proteomes" id="UP000260665">
    <property type="component" value="Unassembled WGS sequence"/>
</dbReference>
<gene>
    <name evidence="2" type="ORF">DIC66_19775</name>
</gene>
<dbReference type="AlphaFoldDB" id="A0A3E1R816"/>
<dbReference type="PANTHER" id="PTHR33525">
    <property type="match status" value="1"/>
</dbReference>